<protein>
    <recommendedName>
        <fullName evidence="6">TonB C-terminal domain-containing protein</fullName>
    </recommendedName>
</protein>
<proteinExistence type="predicted"/>
<dbReference type="GO" id="GO:0055085">
    <property type="term" value="P:transmembrane transport"/>
    <property type="evidence" value="ECO:0007669"/>
    <property type="project" value="InterPro"/>
</dbReference>
<evidence type="ECO:0000256" key="3">
    <source>
        <dbReference type="ARBA" id="ARBA00022989"/>
    </source>
</evidence>
<feature type="domain" description="TonB C-terminal" evidence="6">
    <location>
        <begin position="55"/>
        <end position="121"/>
    </location>
</feature>
<dbReference type="InterPro" id="IPR006260">
    <property type="entry name" value="TonB/TolA_C"/>
</dbReference>
<accession>A0A2N7TNG7</accession>
<dbReference type="Pfam" id="PF03544">
    <property type="entry name" value="TonB_C"/>
    <property type="match status" value="1"/>
</dbReference>
<dbReference type="NCBIfam" id="TIGR01352">
    <property type="entry name" value="tonB_Cterm"/>
    <property type="match status" value="1"/>
</dbReference>
<evidence type="ECO:0000256" key="1">
    <source>
        <dbReference type="ARBA" id="ARBA00004167"/>
    </source>
</evidence>
<keyword evidence="3" id="KW-1133">Transmembrane helix</keyword>
<dbReference type="InterPro" id="IPR037682">
    <property type="entry name" value="TonB_C"/>
</dbReference>
<organism evidence="7 8">
    <name type="scientific">Halomonas heilongjiangensis</name>
    <dbReference type="NCBI Taxonomy" id="1387883"/>
    <lineage>
        <taxon>Bacteria</taxon>
        <taxon>Pseudomonadati</taxon>
        <taxon>Pseudomonadota</taxon>
        <taxon>Gammaproteobacteria</taxon>
        <taxon>Oceanospirillales</taxon>
        <taxon>Halomonadaceae</taxon>
        <taxon>Halomonas</taxon>
    </lineage>
</organism>
<evidence type="ECO:0000313" key="8">
    <source>
        <dbReference type="Proteomes" id="UP000235346"/>
    </source>
</evidence>
<dbReference type="SUPFAM" id="SSF74653">
    <property type="entry name" value="TolA/TonB C-terminal domain"/>
    <property type="match status" value="1"/>
</dbReference>
<reference evidence="7 8" key="1">
    <citation type="submission" date="2018-01" db="EMBL/GenBank/DDBJ databases">
        <title>Halomonas endophytica sp. nov., isolated from storage liquid in the stems of Populus euphratica.</title>
        <authorList>
            <person name="Chen C."/>
        </authorList>
    </citation>
    <scope>NUCLEOTIDE SEQUENCE [LARGE SCALE GENOMIC DNA]</scope>
    <source>
        <strain evidence="7 8">DSM 26881</strain>
    </source>
</reference>
<evidence type="ECO:0000313" key="7">
    <source>
        <dbReference type="EMBL" id="PMR69737.1"/>
    </source>
</evidence>
<comment type="caution">
    <text evidence="7">The sequence shown here is derived from an EMBL/GenBank/DDBJ whole genome shotgun (WGS) entry which is preliminary data.</text>
</comment>
<keyword evidence="2" id="KW-0812">Transmembrane</keyword>
<evidence type="ECO:0000259" key="6">
    <source>
        <dbReference type="Pfam" id="PF03544"/>
    </source>
</evidence>
<dbReference type="AlphaFoldDB" id="A0A2N7TNG7"/>
<dbReference type="GO" id="GO:0016020">
    <property type="term" value="C:membrane"/>
    <property type="evidence" value="ECO:0007669"/>
    <property type="project" value="UniProtKB-SubCell"/>
</dbReference>
<dbReference type="EMBL" id="PNRE01000043">
    <property type="protein sequence ID" value="PMR69737.1"/>
    <property type="molecule type" value="Genomic_DNA"/>
</dbReference>
<evidence type="ECO:0000256" key="4">
    <source>
        <dbReference type="ARBA" id="ARBA00023136"/>
    </source>
</evidence>
<evidence type="ECO:0000256" key="5">
    <source>
        <dbReference type="SAM" id="MobiDB-lite"/>
    </source>
</evidence>
<name>A0A2N7TNG7_9GAMM</name>
<comment type="subcellular location">
    <subcellularLocation>
        <location evidence="1">Membrane</location>
        <topology evidence="1">Single-pass membrane protein</topology>
    </subcellularLocation>
</comment>
<feature type="non-terminal residue" evidence="7">
    <location>
        <position position="1"/>
    </location>
</feature>
<keyword evidence="8" id="KW-1185">Reference proteome</keyword>
<evidence type="ECO:0000256" key="2">
    <source>
        <dbReference type="ARBA" id="ARBA00022692"/>
    </source>
</evidence>
<dbReference type="Gene3D" id="3.30.1150.10">
    <property type="match status" value="1"/>
</dbReference>
<sequence>ATRSIREQGFTPETLGPEGDASQQAARRAAEARYIDDWTRRVEDYGNRVHPAPRHLHGQLRIRVVIGRDGQLLQAEVVQSSGHAELDRAALDTVHGAAPYRPFDRGMGELDSLSITRVWRFGQGNHYGVR</sequence>
<dbReference type="RefSeq" id="WP_146010705.1">
    <property type="nucleotide sequence ID" value="NZ_PNRE01000043.1"/>
</dbReference>
<dbReference type="Proteomes" id="UP000235346">
    <property type="component" value="Unassembled WGS sequence"/>
</dbReference>
<feature type="region of interest" description="Disordered" evidence="5">
    <location>
        <begin position="1"/>
        <end position="28"/>
    </location>
</feature>
<gene>
    <name evidence="7" type="ORF">C1H66_09845</name>
</gene>
<keyword evidence="4" id="KW-0472">Membrane</keyword>